<proteinExistence type="predicted"/>
<organism evidence="2 3">
    <name type="scientific">Diploscapter pachys</name>
    <dbReference type="NCBI Taxonomy" id="2018661"/>
    <lineage>
        <taxon>Eukaryota</taxon>
        <taxon>Metazoa</taxon>
        <taxon>Ecdysozoa</taxon>
        <taxon>Nematoda</taxon>
        <taxon>Chromadorea</taxon>
        <taxon>Rhabditida</taxon>
        <taxon>Rhabditina</taxon>
        <taxon>Rhabditomorpha</taxon>
        <taxon>Rhabditoidea</taxon>
        <taxon>Rhabditidae</taxon>
        <taxon>Diploscapter</taxon>
    </lineage>
</organism>
<dbReference type="EMBL" id="LIAE01010187">
    <property type="protein sequence ID" value="PAV65878.1"/>
    <property type="molecule type" value="Genomic_DNA"/>
</dbReference>
<evidence type="ECO:0000313" key="2">
    <source>
        <dbReference type="EMBL" id="PAV65878.1"/>
    </source>
</evidence>
<protein>
    <submittedName>
        <fullName evidence="2">Uncharacterized protein</fullName>
    </submittedName>
</protein>
<dbReference type="AlphaFoldDB" id="A0A2A2JW22"/>
<feature type="region of interest" description="Disordered" evidence="1">
    <location>
        <begin position="70"/>
        <end position="94"/>
    </location>
</feature>
<evidence type="ECO:0000256" key="1">
    <source>
        <dbReference type="SAM" id="MobiDB-lite"/>
    </source>
</evidence>
<comment type="caution">
    <text evidence="2">The sequence shown here is derived from an EMBL/GenBank/DDBJ whole genome shotgun (WGS) entry which is preliminary data.</text>
</comment>
<name>A0A2A2JW22_9BILA</name>
<keyword evidence="3" id="KW-1185">Reference proteome</keyword>
<feature type="compositionally biased region" description="Basic and acidic residues" evidence="1">
    <location>
        <begin position="83"/>
        <end position="94"/>
    </location>
</feature>
<sequence>MTRPGTMDGGVDVHANTTGRRFLVTQDSARAQVRLDVGLMRRHQVDQALIALAFPAWISHSPIIVKSDDDVNEASLSPGHAATQERNRTTEGEE</sequence>
<reference evidence="2 3" key="1">
    <citation type="journal article" date="2017" name="Curr. Biol.">
        <title>Genome architecture and evolution of a unichromosomal asexual nematode.</title>
        <authorList>
            <person name="Fradin H."/>
            <person name="Zegar C."/>
            <person name="Gutwein M."/>
            <person name="Lucas J."/>
            <person name="Kovtun M."/>
            <person name="Corcoran D."/>
            <person name="Baugh L.R."/>
            <person name="Kiontke K."/>
            <person name="Gunsalus K."/>
            <person name="Fitch D.H."/>
            <person name="Piano F."/>
        </authorList>
    </citation>
    <scope>NUCLEOTIDE SEQUENCE [LARGE SCALE GENOMIC DNA]</scope>
    <source>
        <strain evidence="2">PF1309</strain>
    </source>
</reference>
<gene>
    <name evidence="2" type="ORF">WR25_15555</name>
</gene>
<accession>A0A2A2JW22</accession>
<evidence type="ECO:0000313" key="3">
    <source>
        <dbReference type="Proteomes" id="UP000218231"/>
    </source>
</evidence>
<dbReference type="Proteomes" id="UP000218231">
    <property type="component" value="Unassembled WGS sequence"/>
</dbReference>